<dbReference type="EMBL" id="VSRR010090809">
    <property type="protein sequence ID" value="MPC92318.1"/>
    <property type="molecule type" value="Genomic_DNA"/>
</dbReference>
<organism evidence="2 3">
    <name type="scientific">Portunus trituberculatus</name>
    <name type="common">Swimming crab</name>
    <name type="synonym">Neptunus trituberculatus</name>
    <dbReference type="NCBI Taxonomy" id="210409"/>
    <lineage>
        <taxon>Eukaryota</taxon>
        <taxon>Metazoa</taxon>
        <taxon>Ecdysozoa</taxon>
        <taxon>Arthropoda</taxon>
        <taxon>Crustacea</taxon>
        <taxon>Multicrustacea</taxon>
        <taxon>Malacostraca</taxon>
        <taxon>Eumalacostraca</taxon>
        <taxon>Eucarida</taxon>
        <taxon>Decapoda</taxon>
        <taxon>Pleocyemata</taxon>
        <taxon>Brachyura</taxon>
        <taxon>Eubrachyura</taxon>
        <taxon>Portunoidea</taxon>
        <taxon>Portunidae</taxon>
        <taxon>Portuninae</taxon>
        <taxon>Portunus</taxon>
    </lineage>
</organism>
<evidence type="ECO:0000313" key="3">
    <source>
        <dbReference type="Proteomes" id="UP000324222"/>
    </source>
</evidence>
<dbReference type="AlphaFoldDB" id="A0A5B7JH68"/>
<keyword evidence="3" id="KW-1185">Reference proteome</keyword>
<proteinExistence type="predicted"/>
<protein>
    <submittedName>
        <fullName evidence="2">Uncharacterized protein</fullName>
    </submittedName>
</protein>
<gene>
    <name evidence="2" type="ORF">E2C01_087400</name>
</gene>
<feature type="region of interest" description="Disordered" evidence="1">
    <location>
        <begin position="55"/>
        <end position="75"/>
    </location>
</feature>
<comment type="caution">
    <text evidence="2">The sequence shown here is derived from an EMBL/GenBank/DDBJ whole genome shotgun (WGS) entry which is preliminary data.</text>
</comment>
<sequence>MVLVNRSTRFSYFLANTLLRTRLLTSVVFENNRGESKTLQNTGLCLEAFSSKRCKSKAGGNTEAGEEFQTLPVGR</sequence>
<evidence type="ECO:0000313" key="2">
    <source>
        <dbReference type="EMBL" id="MPC92318.1"/>
    </source>
</evidence>
<evidence type="ECO:0000256" key="1">
    <source>
        <dbReference type="SAM" id="MobiDB-lite"/>
    </source>
</evidence>
<accession>A0A5B7JH68</accession>
<name>A0A5B7JH68_PORTR</name>
<reference evidence="2 3" key="1">
    <citation type="submission" date="2019-05" db="EMBL/GenBank/DDBJ databases">
        <title>Another draft genome of Portunus trituberculatus and its Hox gene families provides insights of decapod evolution.</title>
        <authorList>
            <person name="Jeong J.-H."/>
            <person name="Song I."/>
            <person name="Kim S."/>
            <person name="Choi T."/>
            <person name="Kim D."/>
            <person name="Ryu S."/>
            <person name="Kim W."/>
        </authorList>
    </citation>
    <scope>NUCLEOTIDE SEQUENCE [LARGE SCALE GENOMIC DNA]</scope>
    <source>
        <tissue evidence="2">Muscle</tissue>
    </source>
</reference>
<dbReference type="Proteomes" id="UP000324222">
    <property type="component" value="Unassembled WGS sequence"/>
</dbReference>